<proteinExistence type="predicted"/>
<comment type="caution">
    <text evidence="1">The sequence shown here is derived from an EMBL/GenBank/DDBJ whole genome shotgun (WGS) entry which is preliminary data.</text>
</comment>
<accession>A0ACB8TGD6</accession>
<evidence type="ECO:0000313" key="1">
    <source>
        <dbReference type="EMBL" id="KAI0067496.1"/>
    </source>
</evidence>
<sequence length="522" mass="55573">MADTSEAPLTPLRPVESSTSPPSHAPPPPASTQPFPSQPVPAHSGIQTASTESSDSDELQSGSSSSGVSSPAPVVPQKRTARNLPTPSSRSRHEQIQQRAIKEFPTRRGQRPPQRPHYSVRRSSSESGPTKEEIAAAKRVEAGRRKYRSGLPLPIQEKLLTDYAVRGITMSAAGVRSTQVDTSPNNIEVPPAGTSASAGATTSRESPEVGRSFFQQWMNPASMFRWDFLIPGWPQMQAPKPDPPNVDNSSSVPPSSSDPVQADSNMAQDLDDDPQHTSTTPPLHPTEPVLEDETPSLPHEPVHPSPSHPTPDLQDAAAVPALDHMEIHRLGGGISDDGLVISKNIIVSLRLIECVKGRAPAGANEVAPSVSQPESFPLRNNGPSESPTQHLDSGPHIPEPSTQSSHATPTRAQTGIAQPRDGFNHPSQPGVPSDQHTGPNVPPASDHTPRPPHESASRRPPPSNVVDGMVQGDGEVYTGPSMQEKGKQRAEEGSGIGNSARPQTKRNLRKKVSGSSPGFDLY</sequence>
<dbReference type="Proteomes" id="UP000814140">
    <property type="component" value="Unassembled WGS sequence"/>
</dbReference>
<gene>
    <name evidence="1" type="ORF">BV25DRAFT_1912115</name>
</gene>
<reference evidence="1" key="1">
    <citation type="submission" date="2021-03" db="EMBL/GenBank/DDBJ databases">
        <authorList>
            <consortium name="DOE Joint Genome Institute"/>
            <person name="Ahrendt S."/>
            <person name="Looney B.P."/>
            <person name="Miyauchi S."/>
            <person name="Morin E."/>
            <person name="Drula E."/>
            <person name="Courty P.E."/>
            <person name="Chicoki N."/>
            <person name="Fauchery L."/>
            <person name="Kohler A."/>
            <person name="Kuo A."/>
            <person name="Labutti K."/>
            <person name="Pangilinan J."/>
            <person name="Lipzen A."/>
            <person name="Riley R."/>
            <person name="Andreopoulos W."/>
            <person name="He G."/>
            <person name="Johnson J."/>
            <person name="Barry K.W."/>
            <person name="Grigoriev I.V."/>
            <person name="Nagy L."/>
            <person name="Hibbett D."/>
            <person name="Henrissat B."/>
            <person name="Matheny P.B."/>
            <person name="Labbe J."/>
            <person name="Martin F."/>
        </authorList>
    </citation>
    <scope>NUCLEOTIDE SEQUENCE</scope>
    <source>
        <strain evidence="1">HHB10654</strain>
    </source>
</reference>
<evidence type="ECO:0000313" key="2">
    <source>
        <dbReference type="Proteomes" id="UP000814140"/>
    </source>
</evidence>
<protein>
    <submittedName>
        <fullName evidence="1">Uncharacterized protein</fullName>
    </submittedName>
</protein>
<organism evidence="1 2">
    <name type="scientific">Artomyces pyxidatus</name>
    <dbReference type="NCBI Taxonomy" id="48021"/>
    <lineage>
        <taxon>Eukaryota</taxon>
        <taxon>Fungi</taxon>
        <taxon>Dikarya</taxon>
        <taxon>Basidiomycota</taxon>
        <taxon>Agaricomycotina</taxon>
        <taxon>Agaricomycetes</taxon>
        <taxon>Russulales</taxon>
        <taxon>Auriscalpiaceae</taxon>
        <taxon>Artomyces</taxon>
    </lineage>
</organism>
<reference evidence="1" key="2">
    <citation type="journal article" date="2022" name="New Phytol.">
        <title>Evolutionary transition to the ectomycorrhizal habit in the genomes of a hyperdiverse lineage of mushroom-forming fungi.</title>
        <authorList>
            <person name="Looney B."/>
            <person name="Miyauchi S."/>
            <person name="Morin E."/>
            <person name="Drula E."/>
            <person name="Courty P.E."/>
            <person name="Kohler A."/>
            <person name="Kuo A."/>
            <person name="LaButti K."/>
            <person name="Pangilinan J."/>
            <person name="Lipzen A."/>
            <person name="Riley R."/>
            <person name="Andreopoulos W."/>
            <person name="He G."/>
            <person name="Johnson J."/>
            <person name="Nolan M."/>
            <person name="Tritt A."/>
            <person name="Barry K.W."/>
            <person name="Grigoriev I.V."/>
            <person name="Nagy L.G."/>
            <person name="Hibbett D."/>
            <person name="Henrissat B."/>
            <person name="Matheny P.B."/>
            <person name="Labbe J."/>
            <person name="Martin F.M."/>
        </authorList>
    </citation>
    <scope>NUCLEOTIDE SEQUENCE</scope>
    <source>
        <strain evidence="1">HHB10654</strain>
    </source>
</reference>
<keyword evidence="2" id="KW-1185">Reference proteome</keyword>
<name>A0ACB8TGD6_9AGAM</name>
<dbReference type="EMBL" id="MU277190">
    <property type="protein sequence ID" value="KAI0067496.1"/>
    <property type="molecule type" value="Genomic_DNA"/>
</dbReference>